<keyword evidence="2 6" id="KW-0132">Cell division</keyword>
<organism evidence="9 10">
    <name type="scientific">Reticulomyxa filosa</name>
    <dbReference type="NCBI Taxonomy" id="46433"/>
    <lineage>
        <taxon>Eukaryota</taxon>
        <taxon>Sar</taxon>
        <taxon>Rhizaria</taxon>
        <taxon>Retaria</taxon>
        <taxon>Foraminifera</taxon>
        <taxon>Monothalamids</taxon>
        <taxon>Reticulomyxidae</taxon>
        <taxon>Reticulomyxa</taxon>
    </lineage>
</organism>
<dbReference type="PANTHER" id="PTHR12936:SF0">
    <property type="entry name" value="ANAPHASE-PROMOTING COMPLEX SUBUNIT 10"/>
    <property type="match status" value="1"/>
</dbReference>
<evidence type="ECO:0000259" key="8">
    <source>
        <dbReference type="PROSITE" id="PS51284"/>
    </source>
</evidence>
<proteinExistence type="inferred from homology"/>
<dbReference type="Pfam" id="PF03256">
    <property type="entry name" value="ANAPC10"/>
    <property type="match status" value="1"/>
</dbReference>
<feature type="region of interest" description="Disordered" evidence="7">
    <location>
        <begin position="11"/>
        <end position="30"/>
    </location>
</feature>
<evidence type="ECO:0000256" key="5">
    <source>
        <dbReference type="ARBA" id="ARBA00023306"/>
    </source>
</evidence>
<feature type="compositionally biased region" description="Basic and acidic residues" evidence="7">
    <location>
        <begin position="11"/>
        <end position="26"/>
    </location>
</feature>
<dbReference type="PROSITE" id="PS51284">
    <property type="entry name" value="DOC"/>
    <property type="match status" value="1"/>
</dbReference>
<dbReference type="SUPFAM" id="SSF49785">
    <property type="entry name" value="Galactose-binding domain-like"/>
    <property type="match status" value="1"/>
</dbReference>
<gene>
    <name evidence="9" type="ORF">RFI_14895</name>
</gene>
<dbReference type="InterPro" id="IPR004939">
    <property type="entry name" value="APC_su10/DOC_dom"/>
</dbReference>
<dbReference type="GO" id="GO:0051301">
    <property type="term" value="P:cell division"/>
    <property type="evidence" value="ECO:0007669"/>
    <property type="project" value="UniProtKB-KW"/>
</dbReference>
<keyword evidence="4 6" id="KW-0833">Ubl conjugation pathway</keyword>
<evidence type="ECO:0000313" key="10">
    <source>
        <dbReference type="Proteomes" id="UP000023152"/>
    </source>
</evidence>
<dbReference type="OrthoDB" id="24948at2759"/>
<comment type="caution">
    <text evidence="9">The sequence shown here is derived from an EMBL/GenBank/DDBJ whole genome shotgun (WGS) entry which is preliminary data.</text>
</comment>
<keyword evidence="3 6" id="KW-0498">Mitosis</keyword>
<keyword evidence="5 6" id="KW-0131">Cell cycle</keyword>
<dbReference type="InterPro" id="IPR008979">
    <property type="entry name" value="Galactose-bd-like_sf"/>
</dbReference>
<dbReference type="PIRSF" id="PIRSF028841">
    <property type="entry name" value="APC10_sub"/>
    <property type="match status" value="1"/>
</dbReference>
<dbReference type="OMA" id="DDCMDTY"/>
<dbReference type="CDD" id="cd08366">
    <property type="entry name" value="APC10"/>
    <property type="match status" value="1"/>
</dbReference>
<comment type="function">
    <text evidence="6">Component of the anaphase promoting complex/cyclosome (APC/C), a cell cycle-regulated E3 ubiquitin-protein ligase complex that controls progression through mitosis and the G1 phase of the cell cycle.</text>
</comment>
<comment type="similarity">
    <text evidence="1 6">Belongs to the APC10 family.</text>
</comment>
<evidence type="ECO:0000256" key="4">
    <source>
        <dbReference type="ARBA" id="ARBA00022786"/>
    </source>
</evidence>
<evidence type="ECO:0000256" key="3">
    <source>
        <dbReference type="ARBA" id="ARBA00022776"/>
    </source>
</evidence>
<dbReference type="GO" id="GO:0031145">
    <property type="term" value="P:anaphase-promoting complex-dependent catabolic process"/>
    <property type="evidence" value="ECO:0007669"/>
    <property type="project" value="InterPro"/>
</dbReference>
<dbReference type="GO" id="GO:0005680">
    <property type="term" value="C:anaphase-promoting complex"/>
    <property type="evidence" value="ECO:0007669"/>
    <property type="project" value="InterPro"/>
</dbReference>
<sequence>MIYTALAVEQKTNERNKKRSKEKDDTNNGSLREIGDEALVWKLSSAKAGHGVQQLRDNNLDTFWQSDGVAPHTITVLFNCKIKIERVDLFTKYQLDESYTPKEIVIYAYTGFYEKQIVSSQTLHEPNGWVQCKLSAHHRQGDENECLKTNRLEICIMSSHQNGRDTHVRQIKIYSPKTDQNVISSSCGATCGNNKKTNSLDLHDFGTINFLQFDSLR</sequence>
<evidence type="ECO:0000256" key="2">
    <source>
        <dbReference type="ARBA" id="ARBA00022618"/>
    </source>
</evidence>
<dbReference type="SMART" id="SM01337">
    <property type="entry name" value="APC10"/>
    <property type="match status" value="1"/>
</dbReference>
<keyword evidence="10" id="KW-1185">Reference proteome</keyword>
<feature type="domain" description="DOC" evidence="8">
    <location>
        <begin position="10"/>
        <end position="200"/>
    </location>
</feature>
<dbReference type="Proteomes" id="UP000023152">
    <property type="component" value="Unassembled WGS sequence"/>
</dbReference>
<accession>X6N8S4</accession>
<reference evidence="9 10" key="1">
    <citation type="journal article" date="2013" name="Curr. Biol.">
        <title>The Genome of the Foraminiferan Reticulomyxa filosa.</title>
        <authorList>
            <person name="Glockner G."/>
            <person name="Hulsmann N."/>
            <person name="Schleicher M."/>
            <person name="Noegel A.A."/>
            <person name="Eichinger L."/>
            <person name="Gallinger C."/>
            <person name="Pawlowski J."/>
            <person name="Sierra R."/>
            <person name="Euteneuer U."/>
            <person name="Pillet L."/>
            <person name="Moustafa A."/>
            <person name="Platzer M."/>
            <person name="Groth M."/>
            <person name="Szafranski K."/>
            <person name="Schliwa M."/>
        </authorList>
    </citation>
    <scope>NUCLEOTIDE SEQUENCE [LARGE SCALE GENOMIC DNA]</scope>
</reference>
<evidence type="ECO:0000256" key="1">
    <source>
        <dbReference type="ARBA" id="ARBA00006762"/>
    </source>
</evidence>
<dbReference type="EMBL" id="ASPP01010849">
    <property type="protein sequence ID" value="ETO22303.1"/>
    <property type="molecule type" value="Genomic_DNA"/>
</dbReference>
<evidence type="ECO:0000256" key="7">
    <source>
        <dbReference type="SAM" id="MobiDB-lite"/>
    </source>
</evidence>
<name>X6N8S4_RETFI</name>
<protein>
    <recommendedName>
        <fullName evidence="6">Anaphase-promoting complex subunit 10</fullName>
    </recommendedName>
</protein>
<dbReference type="PANTHER" id="PTHR12936">
    <property type="entry name" value="ANAPHASE-PROMOTING COMPLEX 10"/>
    <property type="match status" value="1"/>
</dbReference>
<dbReference type="InterPro" id="IPR016901">
    <property type="entry name" value="APC10/Doc1"/>
</dbReference>
<dbReference type="Gene3D" id="2.60.120.260">
    <property type="entry name" value="Galactose-binding domain-like"/>
    <property type="match status" value="1"/>
</dbReference>
<dbReference type="GO" id="GO:0070979">
    <property type="term" value="P:protein K11-linked ubiquitination"/>
    <property type="evidence" value="ECO:0007669"/>
    <property type="project" value="TreeGrafter"/>
</dbReference>
<evidence type="ECO:0000313" key="9">
    <source>
        <dbReference type="EMBL" id="ETO22303.1"/>
    </source>
</evidence>
<evidence type="ECO:0000256" key="6">
    <source>
        <dbReference type="PIRNR" id="PIRNR028841"/>
    </source>
</evidence>
<dbReference type="AlphaFoldDB" id="X6N8S4"/>